<evidence type="ECO:0000313" key="2">
    <source>
        <dbReference type="Proteomes" id="UP001555826"/>
    </source>
</evidence>
<dbReference type="EMBL" id="JBFNQN010000004">
    <property type="protein sequence ID" value="MEW9264475.1"/>
    <property type="molecule type" value="Genomic_DNA"/>
</dbReference>
<dbReference type="SUPFAM" id="SSF52540">
    <property type="entry name" value="P-loop containing nucleoside triphosphate hydrolases"/>
    <property type="match status" value="1"/>
</dbReference>
<dbReference type="InterPro" id="IPR027417">
    <property type="entry name" value="P-loop_NTPase"/>
</dbReference>
<keyword evidence="2" id="KW-1185">Reference proteome</keyword>
<evidence type="ECO:0000313" key="1">
    <source>
        <dbReference type="EMBL" id="MEW9264475.1"/>
    </source>
</evidence>
<dbReference type="Gene3D" id="3.40.50.300">
    <property type="entry name" value="P-loop containing nucleotide triphosphate hydrolases"/>
    <property type="match status" value="1"/>
</dbReference>
<reference evidence="1 2" key="1">
    <citation type="submission" date="2024-07" db="EMBL/GenBank/DDBJ databases">
        <authorList>
            <person name="Thanompreechachai J."/>
            <person name="Duangmal K."/>
        </authorList>
    </citation>
    <scope>NUCLEOTIDE SEQUENCE [LARGE SCALE GENOMIC DNA]</scope>
    <source>
        <strain evidence="1 2">KCTC 19886</strain>
    </source>
</reference>
<keyword evidence="1" id="KW-0547">Nucleotide-binding</keyword>
<sequence length="166" mass="18852">MVDAEGPVVVLLCGMVGAGKTTFATRLEREGYVRLSIDEELWSRFGRYGLDYPTEVYDEYSHVAEHVLLDRLRSLVAQGRDVVVDFGFWSRASRDRYKRVVQEMGARWRLVHLDVPRDVLLRRLAVRSSRFDANAAFPIDAATLDGFLARFEPPSGEGEEVWTAEG</sequence>
<dbReference type="RefSeq" id="WP_367637192.1">
    <property type="nucleotide sequence ID" value="NZ_JBFNQN010000004.1"/>
</dbReference>
<dbReference type="GO" id="GO:0005524">
    <property type="term" value="F:ATP binding"/>
    <property type="evidence" value="ECO:0007669"/>
    <property type="project" value="UniProtKB-KW"/>
</dbReference>
<accession>A0ABV3P4J0</accession>
<organism evidence="1 2">
    <name type="scientific">Kineococcus endophyticus</name>
    <dbReference type="NCBI Taxonomy" id="1181883"/>
    <lineage>
        <taxon>Bacteria</taxon>
        <taxon>Bacillati</taxon>
        <taxon>Actinomycetota</taxon>
        <taxon>Actinomycetes</taxon>
        <taxon>Kineosporiales</taxon>
        <taxon>Kineosporiaceae</taxon>
        <taxon>Kineococcus</taxon>
    </lineage>
</organism>
<keyword evidence="1" id="KW-0067">ATP-binding</keyword>
<comment type="caution">
    <text evidence="1">The sequence shown here is derived from an EMBL/GenBank/DDBJ whole genome shotgun (WGS) entry which is preliminary data.</text>
</comment>
<name>A0ABV3P4J0_9ACTN</name>
<dbReference type="Proteomes" id="UP001555826">
    <property type="component" value="Unassembled WGS sequence"/>
</dbReference>
<dbReference type="Pfam" id="PF13671">
    <property type="entry name" value="AAA_33"/>
    <property type="match status" value="1"/>
</dbReference>
<protein>
    <submittedName>
        <fullName evidence="1">ATP-binding protein</fullName>
    </submittedName>
</protein>
<gene>
    <name evidence="1" type="ORF">AB1207_06925</name>
</gene>
<proteinExistence type="predicted"/>